<feature type="domain" description="HAMP" evidence="8">
    <location>
        <begin position="234"/>
        <end position="286"/>
    </location>
</feature>
<dbReference type="PROSITE" id="PS50111">
    <property type="entry name" value="CHEMOTAXIS_TRANSDUC_2"/>
    <property type="match status" value="1"/>
</dbReference>
<evidence type="ECO:0000259" key="8">
    <source>
        <dbReference type="PROSITE" id="PS50885"/>
    </source>
</evidence>
<dbReference type="InterPro" id="IPR003660">
    <property type="entry name" value="HAMP_dom"/>
</dbReference>
<protein>
    <recommendedName>
        <fullName evidence="11">Methyl-accepting chemotaxis protein</fullName>
    </recommendedName>
</protein>
<dbReference type="Pfam" id="PF00015">
    <property type="entry name" value="MCPsignal"/>
    <property type="match status" value="1"/>
</dbReference>
<evidence type="ECO:0008006" key="11">
    <source>
        <dbReference type="Google" id="ProtNLM"/>
    </source>
</evidence>
<evidence type="ECO:0000313" key="10">
    <source>
        <dbReference type="Proteomes" id="UP001165042"/>
    </source>
</evidence>
<dbReference type="PROSITE" id="PS50885">
    <property type="entry name" value="HAMP"/>
    <property type="match status" value="1"/>
</dbReference>
<dbReference type="PANTHER" id="PTHR32089">
    <property type="entry name" value="METHYL-ACCEPTING CHEMOTAXIS PROTEIN MCPB"/>
    <property type="match status" value="1"/>
</dbReference>
<keyword evidence="2 6" id="KW-1133">Transmembrane helix</keyword>
<evidence type="ECO:0000256" key="3">
    <source>
        <dbReference type="ARBA" id="ARBA00023224"/>
    </source>
</evidence>
<name>A0A9W6QHP3_9PSEU</name>
<comment type="caution">
    <text evidence="9">The sequence shown here is derived from an EMBL/GenBank/DDBJ whole genome shotgun (WGS) entry which is preliminary data.</text>
</comment>
<sequence>MTQEREGRAMGANATEIEKTRGLAGLVANWGIRAKILAALSAVVAVAVLIGVLAMIQMSNLDNQLNRVATGNAAALSDLGDIRGAQGDINHWAAMWYVDNSTEGQKRARDGQHAADGKIDTSVEAYLSHTTEESGRVRAAQLLADQKKFRVERDISYGDPVPAGYTPITDMNEFTTLIANIDKGIDELAVIERTSAERAAAEGRDAYNSAWTVVLISMIVGLAAAILLALLVAGRIVRPLRQITVVAQQMADGDLSKPAVVQGRDEVGQLGTAFNRARENFGAAVAALATTAQTLQSDSTRLVQVSDRLLDSTTGANTQATQVAAAADNVSLNLQTVATGAEELGSSIKEIAHSANEGANVASHAVEVAASTTDVVAKLGDSSAQIGNVVKVITSIAEQTNLLALNATIEAARAGDAGRGFAVVASEVKELAQETAKATEDIARKVEAIQSDTAQAVGTIGEISEIIAKINDYQLVIASAVEEQTATTNEMSRSIAEAASGSSQIAGSIGHVASATATATQEIDSSKQAAVDLEQLSAHLRALVAKFQY</sequence>
<evidence type="ECO:0000256" key="5">
    <source>
        <dbReference type="PROSITE-ProRule" id="PRU00284"/>
    </source>
</evidence>
<dbReference type="Pfam" id="PF00672">
    <property type="entry name" value="HAMP"/>
    <property type="match status" value="1"/>
</dbReference>
<proteinExistence type="inferred from homology"/>
<evidence type="ECO:0000256" key="1">
    <source>
        <dbReference type="ARBA" id="ARBA00022692"/>
    </source>
</evidence>
<reference evidence="9" key="1">
    <citation type="submission" date="2023-02" db="EMBL/GenBank/DDBJ databases">
        <title>Actinokineospora globicatena NBRC 15670.</title>
        <authorList>
            <person name="Ichikawa N."/>
            <person name="Sato H."/>
            <person name="Tonouchi N."/>
        </authorList>
    </citation>
    <scope>NUCLEOTIDE SEQUENCE</scope>
    <source>
        <strain evidence="9">NBRC 15670</strain>
    </source>
</reference>
<dbReference type="GO" id="GO:0016020">
    <property type="term" value="C:membrane"/>
    <property type="evidence" value="ECO:0007669"/>
    <property type="project" value="InterPro"/>
</dbReference>
<dbReference type="GO" id="GO:0007165">
    <property type="term" value="P:signal transduction"/>
    <property type="evidence" value="ECO:0007669"/>
    <property type="project" value="UniProtKB-KW"/>
</dbReference>
<evidence type="ECO:0000256" key="2">
    <source>
        <dbReference type="ARBA" id="ARBA00022989"/>
    </source>
</evidence>
<dbReference type="SUPFAM" id="SSF58104">
    <property type="entry name" value="Methyl-accepting chemotaxis protein (MCP) signaling domain"/>
    <property type="match status" value="1"/>
</dbReference>
<dbReference type="Proteomes" id="UP001165042">
    <property type="component" value="Unassembled WGS sequence"/>
</dbReference>
<keyword evidence="10" id="KW-1185">Reference proteome</keyword>
<feature type="transmembrane region" description="Helical" evidence="6">
    <location>
        <begin position="36"/>
        <end position="56"/>
    </location>
</feature>
<evidence type="ECO:0000313" key="9">
    <source>
        <dbReference type="EMBL" id="GLW89607.1"/>
    </source>
</evidence>
<organism evidence="9 10">
    <name type="scientific">Actinokineospora globicatena</name>
    <dbReference type="NCBI Taxonomy" id="103729"/>
    <lineage>
        <taxon>Bacteria</taxon>
        <taxon>Bacillati</taxon>
        <taxon>Actinomycetota</taxon>
        <taxon>Actinomycetes</taxon>
        <taxon>Pseudonocardiales</taxon>
        <taxon>Pseudonocardiaceae</taxon>
        <taxon>Actinokineospora</taxon>
    </lineage>
</organism>
<dbReference type="PANTHER" id="PTHR32089:SF112">
    <property type="entry name" value="LYSOZYME-LIKE PROTEIN-RELATED"/>
    <property type="match status" value="1"/>
</dbReference>
<comment type="similarity">
    <text evidence="4">Belongs to the methyl-accepting chemotaxis (MCP) protein family.</text>
</comment>
<dbReference type="CDD" id="cd06225">
    <property type="entry name" value="HAMP"/>
    <property type="match status" value="1"/>
</dbReference>
<keyword evidence="3 5" id="KW-0807">Transducer</keyword>
<gene>
    <name evidence="9" type="ORF">Aglo03_04230</name>
</gene>
<dbReference type="AlphaFoldDB" id="A0A9W6QHP3"/>
<evidence type="ECO:0000256" key="6">
    <source>
        <dbReference type="SAM" id="Phobius"/>
    </source>
</evidence>
<keyword evidence="1 6" id="KW-0812">Transmembrane</keyword>
<dbReference type="InterPro" id="IPR004089">
    <property type="entry name" value="MCPsignal_dom"/>
</dbReference>
<evidence type="ECO:0000259" key="7">
    <source>
        <dbReference type="PROSITE" id="PS50111"/>
    </source>
</evidence>
<feature type="domain" description="Methyl-accepting transducer" evidence="7">
    <location>
        <begin position="291"/>
        <end position="520"/>
    </location>
</feature>
<dbReference type="SMART" id="SM00304">
    <property type="entry name" value="HAMP"/>
    <property type="match status" value="1"/>
</dbReference>
<keyword evidence="6" id="KW-0472">Membrane</keyword>
<dbReference type="EMBL" id="BSSD01000001">
    <property type="protein sequence ID" value="GLW89607.1"/>
    <property type="molecule type" value="Genomic_DNA"/>
</dbReference>
<evidence type="ECO:0000256" key="4">
    <source>
        <dbReference type="ARBA" id="ARBA00029447"/>
    </source>
</evidence>
<accession>A0A9W6QHP3</accession>
<dbReference type="SMART" id="SM00283">
    <property type="entry name" value="MA"/>
    <property type="match status" value="1"/>
</dbReference>
<feature type="transmembrane region" description="Helical" evidence="6">
    <location>
        <begin position="210"/>
        <end position="233"/>
    </location>
</feature>
<dbReference type="Gene3D" id="1.10.287.950">
    <property type="entry name" value="Methyl-accepting chemotaxis protein"/>
    <property type="match status" value="1"/>
</dbReference>